<dbReference type="RefSeq" id="WP_004623682.1">
    <property type="nucleotide sequence ID" value="NZ_AORV01000016.1"/>
</dbReference>
<dbReference type="PANTHER" id="PTHR35190:SF1">
    <property type="entry name" value="PEPTIDASE C45 HYDROLASE DOMAIN-CONTAINING PROTEIN"/>
    <property type="match status" value="1"/>
</dbReference>
<dbReference type="PANTHER" id="PTHR35190">
    <property type="entry name" value="PROTEIN DCD1B"/>
    <property type="match status" value="1"/>
</dbReference>
<dbReference type="STRING" id="1195236.CTER_0313"/>
<dbReference type="PATRIC" id="fig|1195236.3.peg.620"/>
<reference evidence="2 3" key="1">
    <citation type="journal article" date="2013" name="Genome Announc.">
        <title>Draft Genome Sequence of the Cellulolytic, Mesophilic, Anaerobic Bacterium Clostridium termitidis Strain CT1112 (DSM 5398).</title>
        <authorList>
            <person name="Lal S."/>
            <person name="Ramachandran U."/>
            <person name="Zhang X."/>
            <person name="Munir R."/>
            <person name="Sparling R."/>
            <person name="Levin D.B."/>
        </authorList>
    </citation>
    <scope>NUCLEOTIDE SEQUENCE [LARGE SCALE GENOMIC DNA]</scope>
    <source>
        <strain evidence="2 3">CT1112</strain>
    </source>
</reference>
<keyword evidence="3" id="KW-1185">Reference proteome</keyword>
<dbReference type="eggNOG" id="COG3049">
    <property type="taxonomic scope" value="Bacteria"/>
</dbReference>
<dbReference type="InterPro" id="IPR047794">
    <property type="entry name" value="C45_proenzyme-like"/>
</dbReference>
<dbReference type="Gene3D" id="3.60.60.10">
    <property type="entry name" value="Penicillin V Acylase, Chain A"/>
    <property type="match status" value="1"/>
</dbReference>
<dbReference type="NCBIfam" id="NF040521">
    <property type="entry name" value="C45_proenzyme"/>
    <property type="match status" value="1"/>
</dbReference>
<evidence type="ECO:0000313" key="2">
    <source>
        <dbReference type="EMBL" id="EMS73682.1"/>
    </source>
</evidence>
<gene>
    <name evidence="2" type="ORF">CTER_0313</name>
</gene>
<sequence length="434" mass="48668">MFKKLCCMFMIIISLLLSACGEATLPVIKGQDTYSAENVKIINEGDYFRVELDFSKMSSHMQIGKDYSEGILKMVPDFEMLVDTYLEEIFSNQDTYDEMLRRIEDLKPQIPQQFRDEIEGMASNFSGGSQNVRGDDKVSIDEFYMYNLFPDILRATQCTFVSVFGSRSSNGNTISGRNLDWYGGSQMQISRFPAVTFINNSSNRICSVGYLGFMGILTGFNGEGVFAAILDSASGSVYTSQGRISYVFDLRLALENEKTLTGVADYMKAPAKLYTFNHIVALSDSKESKVLENNFSGSGPDDERVKRELRSDSSTLNKGITWGIQNAVGSVNSFVLKGNSDNHTDNKYNTKRWNNMREQLQAKGDSVTLDELKDVISFGKGSPGTFNDSGHLYNRLTNQSIIFEPATFLLEISFHPKTKMWANAPTYHKVAVDW</sequence>
<organism evidence="2 3">
    <name type="scientific">Ruminiclostridium cellobioparum subsp. termitidis CT1112</name>
    <dbReference type="NCBI Taxonomy" id="1195236"/>
    <lineage>
        <taxon>Bacteria</taxon>
        <taxon>Bacillati</taxon>
        <taxon>Bacillota</taxon>
        <taxon>Clostridia</taxon>
        <taxon>Eubacteriales</taxon>
        <taxon>Oscillospiraceae</taxon>
        <taxon>Ruminiclostridium</taxon>
    </lineage>
</organism>
<dbReference type="PROSITE" id="PS51257">
    <property type="entry name" value="PROKAR_LIPOPROTEIN"/>
    <property type="match status" value="1"/>
</dbReference>
<evidence type="ECO:0000256" key="1">
    <source>
        <dbReference type="SAM" id="SignalP"/>
    </source>
</evidence>
<dbReference type="EMBL" id="AORV01000016">
    <property type="protein sequence ID" value="EMS73682.1"/>
    <property type="molecule type" value="Genomic_DNA"/>
</dbReference>
<dbReference type="AlphaFoldDB" id="S0FP58"/>
<comment type="caution">
    <text evidence="2">The sequence shown here is derived from an EMBL/GenBank/DDBJ whole genome shotgun (WGS) entry which is preliminary data.</text>
</comment>
<evidence type="ECO:0000313" key="3">
    <source>
        <dbReference type="Proteomes" id="UP000014155"/>
    </source>
</evidence>
<proteinExistence type="predicted"/>
<dbReference type="InterPro" id="IPR047803">
    <property type="entry name" value="DCD1A/B-like"/>
</dbReference>
<protein>
    <submittedName>
        <fullName evidence="2">Uncharacterized protein</fullName>
    </submittedName>
</protein>
<feature type="chain" id="PRO_5038475328" evidence="1">
    <location>
        <begin position="20"/>
        <end position="434"/>
    </location>
</feature>
<feature type="signal peptide" evidence="1">
    <location>
        <begin position="1"/>
        <end position="19"/>
    </location>
</feature>
<keyword evidence="1" id="KW-0732">Signal</keyword>
<name>S0FP58_RUMCE</name>
<accession>S0FP58</accession>
<dbReference type="Proteomes" id="UP000014155">
    <property type="component" value="Unassembled WGS sequence"/>
</dbReference>